<protein>
    <submittedName>
        <fullName evidence="1">Unannotated protein</fullName>
    </submittedName>
</protein>
<organism evidence="1">
    <name type="scientific">freshwater metagenome</name>
    <dbReference type="NCBI Taxonomy" id="449393"/>
    <lineage>
        <taxon>unclassified sequences</taxon>
        <taxon>metagenomes</taxon>
        <taxon>ecological metagenomes</taxon>
    </lineage>
</organism>
<accession>A0A6J7G8H6</accession>
<reference evidence="1" key="1">
    <citation type="submission" date="2020-05" db="EMBL/GenBank/DDBJ databases">
        <authorList>
            <person name="Chiriac C."/>
            <person name="Salcher M."/>
            <person name="Ghai R."/>
            <person name="Kavagutti S V."/>
        </authorList>
    </citation>
    <scope>NUCLEOTIDE SEQUENCE</scope>
</reference>
<dbReference type="EMBL" id="CAFBLP010000176">
    <property type="protein sequence ID" value="CAB4899689.1"/>
    <property type="molecule type" value="Genomic_DNA"/>
</dbReference>
<name>A0A6J7G8H6_9ZZZZ</name>
<proteinExistence type="predicted"/>
<gene>
    <name evidence="1" type="ORF">UFOPK3376_03344</name>
</gene>
<sequence length="87" mass="8634">MAGRAGVPVDASAVELNVTVTNANGAGFVTVYPCGSPRPLSSNVNYGAGSTVANSVIAKIGVDGKVCVFTQAGVDLIVDTSGYFPIG</sequence>
<dbReference type="AlphaFoldDB" id="A0A6J7G8H6"/>
<evidence type="ECO:0000313" key="1">
    <source>
        <dbReference type="EMBL" id="CAB4899689.1"/>
    </source>
</evidence>